<sequence>MLSVQATYSKIRRVFFTACSNIYLPVSFSRLSLDQKFAVVGGAAGILSSVIYSGLWITDNTEVFKQHKIQASVIRPQQSVGLNIDATLGTYIIFENKGDYPEIVTRIRAELYLPFRLESVILGSEVPDILALQVQENISSDGDRRVSDFLKEGGYIKKSSSRLPSYVEPPEYKNILAFGKKFKQYRYILQGCNESLVITNNKPYNIVTKASFFKFPNQLNKTIKNNFLLVETGLFEDTIVGVLSDGDVKIEYYVGELLIVVEFINPDGRVDSRVVDATNVYLVASKSKKYLKFSDWWNGFPGHFELTTELSKSDLINGRNKKVEFKRAKGADLKDYVISIADIPMGMPTPSFFDSQDHSLCEFEQTIISK</sequence>
<gene>
    <name evidence="1" type="ORF">SG35_002720</name>
</gene>
<dbReference type="EMBL" id="CP059735">
    <property type="protein sequence ID" value="WDD99606.1"/>
    <property type="molecule type" value="Genomic_DNA"/>
</dbReference>
<organism evidence="1 2">
    <name type="scientific">Thalassomonas actiniarum</name>
    <dbReference type="NCBI Taxonomy" id="485447"/>
    <lineage>
        <taxon>Bacteria</taxon>
        <taxon>Pseudomonadati</taxon>
        <taxon>Pseudomonadota</taxon>
        <taxon>Gammaproteobacteria</taxon>
        <taxon>Alteromonadales</taxon>
        <taxon>Colwelliaceae</taxon>
        <taxon>Thalassomonas</taxon>
    </lineage>
</organism>
<evidence type="ECO:0000313" key="1">
    <source>
        <dbReference type="EMBL" id="WDD99606.1"/>
    </source>
</evidence>
<dbReference type="RefSeq" id="WP_044832205.1">
    <property type="nucleotide sequence ID" value="NZ_CP059735.1"/>
</dbReference>
<reference evidence="1 2" key="2">
    <citation type="journal article" date="2022" name="Mar. Drugs">
        <title>Bioassay-Guided Fractionation Leads to the Detection of Cholic Acid Generated by the Rare Thalassomonas sp.</title>
        <authorList>
            <person name="Pheiffer F."/>
            <person name="Schneider Y.K."/>
            <person name="Hansen E.H."/>
            <person name="Andersen J.H."/>
            <person name="Isaksson J."/>
            <person name="Busche T."/>
            <person name="R C."/>
            <person name="Kalinowski J."/>
            <person name="Zyl L.V."/>
            <person name="Trindade M."/>
        </authorList>
    </citation>
    <scope>NUCLEOTIDE SEQUENCE [LARGE SCALE GENOMIC DNA]</scope>
    <source>
        <strain evidence="1 2">A5K-106</strain>
    </source>
</reference>
<dbReference type="AlphaFoldDB" id="A0AAF0C221"/>
<protein>
    <submittedName>
        <fullName evidence="1">Uncharacterized protein</fullName>
    </submittedName>
</protein>
<dbReference type="Proteomes" id="UP000032568">
    <property type="component" value="Chromosome"/>
</dbReference>
<proteinExistence type="predicted"/>
<reference evidence="1 2" key="1">
    <citation type="journal article" date="2015" name="Genome Announc.">
        <title>Draft Genome Sequences of Marine Isolates of Thalassomonas viridans and Thalassomonas actiniarum.</title>
        <authorList>
            <person name="Olonade I."/>
            <person name="van Zyl L.J."/>
            <person name="Trindade M."/>
        </authorList>
    </citation>
    <scope>NUCLEOTIDE SEQUENCE [LARGE SCALE GENOMIC DNA]</scope>
    <source>
        <strain evidence="1 2">A5K-106</strain>
    </source>
</reference>
<evidence type="ECO:0000313" key="2">
    <source>
        <dbReference type="Proteomes" id="UP000032568"/>
    </source>
</evidence>
<dbReference type="KEGG" id="tact:SG35_002720"/>
<accession>A0AAF0C221</accession>
<keyword evidence="2" id="KW-1185">Reference proteome</keyword>
<name>A0AAF0C221_9GAMM</name>